<feature type="transmembrane region" description="Helical" evidence="2">
    <location>
        <begin position="178"/>
        <end position="201"/>
    </location>
</feature>
<feature type="compositionally biased region" description="Low complexity" evidence="1">
    <location>
        <begin position="278"/>
        <end position="312"/>
    </location>
</feature>
<dbReference type="EMBL" id="MNAD01001401">
    <property type="protein sequence ID" value="OJT05706.1"/>
    <property type="molecule type" value="Genomic_DNA"/>
</dbReference>
<keyword evidence="4" id="KW-1185">Reference proteome</keyword>
<dbReference type="Proteomes" id="UP000184267">
    <property type="component" value="Unassembled WGS sequence"/>
</dbReference>
<organism evidence="3 4">
    <name type="scientific">Trametes pubescens</name>
    <name type="common">White-rot fungus</name>
    <dbReference type="NCBI Taxonomy" id="154538"/>
    <lineage>
        <taxon>Eukaryota</taxon>
        <taxon>Fungi</taxon>
        <taxon>Dikarya</taxon>
        <taxon>Basidiomycota</taxon>
        <taxon>Agaricomycotina</taxon>
        <taxon>Agaricomycetes</taxon>
        <taxon>Polyporales</taxon>
        <taxon>Polyporaceae</taxon>
        <taxon>Trametes</taxon>
    </lineage>
</organism>
<keyword evidence="2" id="KW-0812">Transmembrane</keyword>
<dbReference type="OrthoDB" id="2527908at2759"/>
<feature type="region of interest" description="Disordered" evidence="1">
    <location>
        <begin position="367"/>
        <end position="399"/>
    </location>
</feature>
<dbReference type="OMA" id="NTHRRDA"/>
<feature type="region of interest" description="Disordered" evidence="1">
    <location>
        <begin position="460"/>
        <end position="493"/>
    </location>
</feature>
<gene>
    <name evidence="3" type="ORF">TRAPUB_3474</name>
</gene>
<feature type="compositionally biased region" description="Polar residues" evidence="1">
    <location>
        <begin position="212"/>
        <end position="221"/>
    </location>
</feature>
<dbReference type="CDD" id="cd12087">
    <property type="entry name" value="TM_EGFR-like"/>
    <property type="match status" value="1"/>
</dbReference>
<accession>A0A1M2VDT6</accession>
<feature type="region of interest" description="Disordered" evidence="1">
    <location>
        <begin position="264"/>
        <end position="336"/>
    </location>
</feature>
<feature type="compositionally biased region" description="Polar residues" evidence="1">
    <location>
        <begin position="367"/>
        <end position="376"/>
    </location>
</feature>
<feature type="region of interest" description="Disordered" evidence="1">
    <location>
        <begin position="210"/>
        <end position="240"/>
    </location>
</feature>
<sequence length="493" mass="51811">MLAIEVDGITSVDPIGDDVNQLSWQNTHRRDARLLLTVMDSNGSIAGFPGQFFNVIAASAGADTSCLIAAPTPSTPVITANVTQNLQTCQPWGLSITGGTKPYNVTLGQLNAPVITNVTMGPEDDVFTYINRASPNQPLIDCPGLVSISSTKEQVAAQEAAAAAAAQKTANKAHATTIALAIVFGVILPILIVAGVGFWWWRRRKRLLSHGRASSHQNTKPSPYDPEQQNGGAGRPSLNLDMSQVHSHSVLRVNSEARPSATWAVDAASDIEPPLRQTDSPTSMDMSTTELRQTIPTPYLTPTTLARPAPTIKSPRSPPDLAGPGALMTSNSTSPAATLTPEARYRKALEAHAGAQAARARLISQTSLGSSVSGQSPVAGPSTRPALRSNSGPPAVMPRAVPMQRSQSALVMRTFPGQPLPRRGGASLRLPPVAAISEDENGIVDGPDIIIQHRDGGIVEELPPPYLDSYSPRARARASAGGRPVPGTPRSAS</sequence>
<name>A0A1M2VDT6_TRAPU</name>
<keyword evidence="2" id="KW-1133">Transmembrane helix</keyword>
<evidence type="ECO:0000256" key="1">
    <source>
        <dbReference type="SAM" id="MobiDB-lite"/>
    </source>
</evidence>
<proteinExistence type="predicted"/>
<dbReference type="AlphaFoldDB" id="A0A1M2VDT6"/>
<keyword evidence="2" id="KW-0472">Membrane</keyword>
<evidence type="ECO:0000313" key="3">
    <source>
        <dbReference type="EMBL" id="OJT05706.1"/>
    </source>
</evidence>
<evidence type="ECO:0000256" key="2">
    <source>
        <dbReference type="SAM" id="Phobius"/>
    </source>
</evidence>
<protein>
    <submittedName>
        <fullName evidence="3">Uncharacterized protein</fullName>
    </submittedName>
</protein>
<evidence type="ECO:0000313" key="4">
    <source>
        <dbReference type="Proteomes" id="UP000184267"/>
    </source>
</evidence>
<comment type="caution">
    <text evidence="3">The sequence shown here is derived from an EMBL/GenBank/DDBJ whole genome shotgun (WGS) entry which is preliminary data.</text>
</comment>
<feature type="compositionally biased region" description="Low complexity" evidence="1">
    <location>
        <begin position="471"/>
        <end position="483"/>
    </location>
</feature>
<reference evidence="3 4" key="1">
    <citation type="submission" date="2016-10" db="EMBL/GenBank/DDBJ databases">
        <title>Genome sequence of the basidiomycete white-rot fungus Trametes pubescens.</title>
        <authorList>
            <person name="Makela M.R."/>
            <person name="Granchi Z."/>
            <person name="Peng M."/>
            <person name="De Vries R.P."/>
            <person name="Grigoriev I."/>
            <person name="Riley R."/>
            <person name="Hilden K."/>
        </authorList>
    </citation>
    <scope>NUCLEOTIDE SEQUENCE [LARGE SCALE GENOMIC DNA]</scope>
    <source>
        <strain evidence="3 4">FBCC735</strain>
    </source>
</reference>